<dbReference type="InterPro" id="IPR039424">
    <property type="entry name" value="SBP_5"/>
</dbReference>
<dbReference type="PIRSF" id="PIRSF002741">
    <property type="entry name" value="MppA"/>
    <property type="match status" value="1"/>
</dbReference>
<evidence type="ECO:0000256" key="4">
    <source>
        <dbReference type="ARBA" id="ARBA00022729"/>
    </source>
</evidence>
<dbReference type="Pfam" id="PF00496">
    <property type="entry name" value="SBP_bac_5"/>
    <property type="match status" value="1"/>
</dbReference>
<protein>
    <submittedName>
        <fullName evidence="6">Oligopeptide ABC transporter substrate-binding protein OppA</fullName>
    </submittedName>
</protein>
<sequence>MSMAVVTSHAFAASVPSDVTLASEQSIVINNGGEVSSLDPQKTEGVPESSVIMNLLEGLVTTDNNGRLVPGVAESWHSDRDKIWTFTLRKEAKWSNGDPVTAADFVYSWQRLADPATASPYASYLQYAHIGNIDAILAGKKAPQTLGVRAIDQHHLQVTLTEPVPYFITLVANTSMMPVNRQVLEKWGDKWTLSGHYVGNGAYTLSDWVINEKIEVKRNPLYWNDNKTVISRGTFLPITSTTADVNRYRSGEIDITYSVLPPEQFPMLKKTLGTQVHVNPLLCTFYYELNNKRPPFNDPRVRTAVKLTLDRRIITEKIMAQGQIPAGTFTPPFIDGAHFTQPDWMTLTQQQRNQQAKKLLKEAGYSSDNPLSFTLLYNSSDVNQKQAIAAASMWKKNLGANVSLNNQEWKTMLDTRHQGNFDVARATWCADYNEPSTFLNAMLSNSSVNTAFYHSEKFDALMAKTLTANSDRQRAEYYQQAEQQLDSDSPIVPVYYRVSSRLVKPWVGGFTGKDPQDLTGLHYYYIIKH</sequence>
<evidence type="ECO:0000313" key="6">
    <source>
        <dbReference type="EMBL" id="RQM38632.1"/>
    </source>
</evidence>
<evidence type="ECO:0000313" key="7">
    <source>
        <dbReference type="Proteomes" id="UP000279457"/>
    </source>
</evidence>
<dbReference type="InterPro" id="IPR000914">
    <property type="entry name" value="SBP_5_dom"/>
</dbReference>
<gene>
    <name evidence="6" type="ORF">EB241_07990</name>
</gene>
<dbReference type="GO" id="GO:1904680">
    <property type="term" value="F:peptide transmembrane transporter activity"/>
    <property type="evidence" value="ECO:0007669"/>
    <property type="project" value="TreeGrafter"/>
</dbReference>
<dbReference type="FunFam" id="3.10.105.10:FF:000001">
    <property type="entry name" value="Oligopeptide ABC transporter, oligopeptide-binding protein"/>
    <property type="match status" value="1"/>
</dbReference>
<dbReference type="AlphaFoldDB" id="A0A3N6TTM9"/>
<dbReference type="OrthoDB" id="9801912at2"/>
<dbReference type="RefSeq" id="WP_124232636.1">
    <property type="nucleotide sequence ID" value="NZ_RHHM01000005.1"/>
</dbReference>
<name>A0A3N6TTM9_9GAMM</name>
<keyword evidence="3" id="KW-0813">Transport</keyword>
<dbReference type="GO" id="GO:0015833">
    <property type="term" value="P:peptide transport"/>
    <property type="evidence" value="ECO:0007669"/>
    <property type="project" value="TreeGrafter"/>
</dbReference>
<dbReference type="InterPro" id="IPR030678">
    <property type="entry name" value="Peptide/Ni-bd"/>
</dbReference>
<dbReference type="CDD" id="cd08504">
    <property type="entry name" value="PBP2_OppA"/>
    <property type="match status" value="1"/>
</dbReference>
<evidence type="ECO:0000259" key="5">
    <source>
        <dbReference type="Pfam" id="PF00496"/>
    </source>
</evidence>
<proteinExistence type="inferred from homology"/>
<reference evidence="6 7" key="1">
    <citation type="submission" date="2018-10" db="EMBL/GenBank/DDBJ databases">
        <title>Draft genome sequence for the type isolate of Erwinia psidii, agent causal of bacterial blight in guava (Psidium guajava) and wilt and die-back of Eucalyptus spp.</title>
        <authorList>
            <person name="Hermenegildo P.S."/>
            <person name="Santos S.A."/>
            <person name="Guimaraes L.M.S."/>
            <person name="Vidigal P.M.P."/>
            <person name="Pereira I.C."/>
            <person name="Badel J.L."/>
            <person name="Alfenas-Zerbini P."/>
            <person name="Ferreira M.A.S.V."/>
            <person name="Alfenas A.C."/>
        </authorList>
    </citation>
    <scope>NUCLEOTIDE SEQUENCE [LARGE SCALE GENOMIC DNA]</scope>
    <source>
        <strain evidence="6 7">IBSBF 435</strain>
    </source>
</reference>
<dbReference type="GO" id="GO:0030288">
    <property type="term" value="C:outer membrane-bounded periplasmic space"/>
    <property type="evidence" value="ECO:0007669"/>
    <property type="project" value="TreeGrafter"/>
</dbReference>
<dbReference type="PANTHER" id="PTHR30290:SF10">
    <property type="entry name" value="PERIPLASMIC OLIGOPEPTIDE-BINDING PROTEIN-RELATED"/>
    <property type="match status" value="1"/>
</dbReference>
<organism evidence="6 7">
    <name type="scientific">Erwinia psidii</name>
    <dbReference type="NCBI Taxonomy" id="69224"/>
    <lineage>
        <taxon>Bacteria</taxon>
        <taxon>Pseudomonadati</taxon>
        <taxon>Pseudomonadota</taxon>
        <taxon>Gammaproteobacteria</taxon>
        <taxon>Enterobacterales</taxon>
        <taxon>Erwiniaceae</taxon>
        <taxon>Erwinia</taxon>
    </lineage>
</organism>
<comment type="subcellular location">
    <subcellularLocation>
        <location evidence="1">Cell envelope</location>
    </subcellularLocation>
</comment>
<dbReference type="SUPFAM" id="SSF53850">
    <property type="entry name" value="Periplasmic binding protein-like II"/>
    <property type="match status" value="1"/>
</dbReference>
<dbReference type="Proteomes" id="UP000279457">
    <property type="component" value="Unassembled WGS sequence"/>
</dbReference>
<dbReference type="FunFam" id="3.90.76.10:FF:000001">
    <property type="entry name" value="Oligopeptide ABC transporter substrate-binding protein"/>
    <property type="match status" value="1"/>
</dbReference>
<dbReference type="GO" id="GO:0043190">
    <property type="term" value="C:ATP-binding cassette (ABC) transporter complex"/>
    <property type="evidence" value="ECO:0007669"/>
    <property type="project" value="InterPro"/>
</dbReference>
<evidence type="ECO:0000256" key="2">
    <source>
        <dbReference type="ARBA" id="ARBA00005695"/>
    </source>
</evidence>
<dbReference type="Gene3D" id="3.90.76.10">
    <property type="entry name" value="Dipeptide-binding Protein, Domain 1"/>
    <property type="match status" value="1"/>
</dbReference>
<dbReference type="PANTHER" id="PTHR30290">
    <property type="entry name" value="PERIPLASMIC BINDING COMPONENT OF ABC TRANSPORTER"/>
    <property type="match status" value="1"/>
</dbReference>
<evidence type="ECO:0000256" key="3">
    <source>
        <dbReference type="ARBA" id="ARBA00022448"/>
    </source>
</evidence>
<dbReference type="EMBL" id="RHHM01000005">
    <property type="protein sequence ID" value="RQM38632.1"/>
    <property type="molecule type" value="Genomic_DNA"/>
</dbReference>
<comment type="caution">
    <text evidence="6">The sequence shown here is derived from an EMBL/GenBank/DDBJ whole genome shotgun (WGS) entry which is preliminary data.</text>
</comment>
<keyword evidence="4" id="KW-0732">Signal</keyword>
<dbReference type="Gene3D" id="3.40.190.10">
    <property type="entry name" value="Periplasmic binding protein-like II"/>
    <property type="match status" value="1"/>
</dbReference>
<comment type="similarity">
    <text evidence="2">Belongs to the bacterial solute-binding protein 5 family.</text>
</comment>
<accession>A0A3N6TTM9</accession>
<keyword evidence="7" id="KW-1185">Reference proteome</keyword>
<feature type="domain" description="Solute-binding protein family 5" evidence="5">
    <location>
        <begin position="68"/>
        <end position="447"/>
    </location>
</feature>
<dbReference type="Gene3D" id="3.10.105.10">
    <property type="entry name" value="Dipeptide-binding Protein, Domain 3"/>
    <property type="match status" value="1"/>
</dbReference>
<evidence type="ECO:0000256" key="1">
    <source>
        <dbReference type="ARBA" id="ARBA00004196"/>
    </source>
</evidence>